<dbReference type="Gene3D" id="2.115.10.20">
    <property type="entry name" value="Glycosyl hydrolase domain, family 43"/>
    <property type="match status" value="1"/>
</dbReference>
<feature type="site" description="Important for catalytic activity, responsible for pKa modulation of the active site Glu and correct orientation of both the proton donor and substrate" evidence="5">
    <location>
        <position position="173"/>
    </location>
</feature>
<evidence type="ECO:0000256" key="1">
    <source>
        <dbReference type="ARBA" id="ARBA00009865"/>
    </source>
</evidence>
<feature type="active site" description="Proton donor" evidence="4">
    <location>
        <position position="238"/>
    </location>
</feature>
<gene>
    <name evidence="10" type="ORF">DJ018_15475</name>
</gene>
<dbReference type="GO" id="GO:0004553">
    <property type="term" value="F:hydrolase activity, hydrolyzing O-glycosyl compounds"/>
    <property type="evidence" value="ECO:0007669"/>
    <property type="project" value="InterPro"/>
</dbReference>
<feature type="domain" description="Beta-xylosidase C-terminal Concanavalin A-like" evidence="9">
    <location>
        <begin position="383"/>
        <end position="566"/>
    </location>
</feature>
<reference evidence="11" key="1">
    <citation type="submission" date="2018-05" db="EMBL/GenBank/DDBJ databases">
        <authorList>
            <person name="Li X."/>
        </authorList>
    </citation>
    <scope>NUCLEOTIDE SEQUENCE [LARGE SCALE GENOMIC DNA]</scope>
    <source>
        <strain evidence="11">YIM 73061</strain>
    </source>
</reference>
<feature type="chain" id="PRO_5016319267" evidence="8">
    <location>
        <begin position="28"/>
        <end position="576"/>
    </location>
</feature>
<keyword evidence="3 6" id="KW-0326">Glycosidase</keyword>
<feature type="active site" description="Proton acceptor" evidence="4">
    <location>
        <position position="66"/>
    </location>
</feature>
<keyword evidence="8" id="KW-0732">Signal</keyword>
<evidence type="ECO:0000256" key="6">
    <source>
        <dbReference type="RuleBase" id="RU361187"/>
    </source>
</evidence>
<dbReference type="Gene3D" id="2.60.120.200">
    <property type="match status" value="1"/>
</dbReference>
<name>A0A328A9K1_9CAUL</name>
<dbReference type="EMBL" id="QFYR01000004">
    <property type="protein sequence ID" value="RAK51342.1"/>
    <property type="molecule type" value="Genomic_DNA"/>
</dbReference>
<dbReference type="SUPFAM" id="SSF75005">
    <property type="entry name" value="Arabinanase/levansucrase/invertase"/>
    <property type="match status" value="1"/>
</dbReference>
<dbReference type="InterPro" id="IPR023296">
    <property type="entry name" value="Glyco_hydro_beta-prop_sf"/>
</dbReference>
<evidence type="ECO:0000256" key="2">
    <source>
        <dbReference type="ARBA" id="ARBA00022801"/>
    </source>
</evidence>
<dbReference type="Pfam" id="PF04616">
    <property type="entry name" value="Glyco_hydro_43"/>
    <property type="match status" value="1"/>
</dbReference>
<dbReference type="Proteomes" id="UP000249725">
    <property type="component" value="Unassembled WGS sequence"/>
</dbReference>
<feature type="signal peptide" evidence="8">
    <location>
        <begin position="1"/>
        <end position="27"/>
    </location>
</feature>
<dbReference type="PANTHER" id="PTHR42812:SF12">
    <property type="entry name" value="BETA-XYLOSIDASE-RELATED"/>
    <property type="match status" value="1"/>
</dbReference>
<dbReference type="InterPro" id="IPR041542">
    <property type="entry name" value="GH43_C2"/>
</dbReference>
<evidence type="ECO:0000256" key="5">
    <source>
        <dbReference type="PIRSR" id="PIRSR606710-2"/>
    </source>
</evidence>
<dbReference type="InterPro" id="IPR013320">
    <property type="entry name" value="ConA-like_dom_sf"/>
</dbReference>
<feature type="region of interest" description="Disordered" evidence="7">
    <location>
        <begin position="361"/>
        <end position="380"/>
    </location>
</feature>
<dbReference type="InterPro" id="IPR006710">
    <property type="entry name" value="Glyco_hydro_43"/>
</dbReference>
<evidence type="ECO:0000256" key="7">
    <source>
        <dbReference type="SAM" id="MobiDB-lite"/>
    </source>
</evidence>
<dbReference type="AlphaFoldDB" id="A0A328A9K1"/>
<dbReference type="PANTHER" id="PTHR42812">
    <property type="entry name" value="BETA-XYLOSIDASE"/>
    <property type="match status" value="1"/>
</dbReference>
<evidence type="ECO:0000313" key="11">
    <source>
        <dbReference type="Proteomes" id="UP000249725"/>
    </source>
</evidence>
<dbReference type="InterPro" id="IPR051795">
    <property type="entry name" value="Glycosyl_Hydrlase_43"/>
</dbReference>
<dbReference type="OrthoDB" id="9801455at2"/>
<dbReference type="RefSeq" id="WP_111515877.1">
    <property type="nucleotide sequence ID" value="NZ_QFYR01000004.1"/>
</dbReference>
<protein>
    <submittedName>
        <fullName evidence="10">Glycoside hydrolase family 43 protein</fullName>
    </submittedName>
</protein>
<proteinExistence type="inferred from homology"/>
<dbReference type="Pfam" id="PF17851">
    <property type="entry name" value="GH43_C2"/>
    <property type="match status" value="1"/>
</dbReference>
<evidence type="ECO:0000256" key="4">
    <source>
        <dbReference type="PIRSR" id="PIRSR606710-1"/>
    </source>
</evidence>
<comment type="similarity">
    <text evidence="1 6">Belongs to the glycosyl hydrolase 43 family.</text>
</comment>
<dbReference type="SUPFAM" id="SSF49899">
    <property type="entry name" value="Concanavalin A-like lectins/glucanases"/>
    <property type="match status" value="1"/>
</dbReference>
<comment type="caution">
    <text evidence="10">The sequence shown here is derived from an EMBL/GenBank/DDBJ whole genome shotgun (WGS) entry which is preliminary data.</text>
</comment>
<keyword evidence="2 6" id="KW-0378">Hydrolase</keyword>
<dbReference type="GO" id="GO:0005975">
    <property type="term" value="P:carbohydrate metabolic process"/>
    <property type="evidence" value="ECO:0007669"/>
    <property type="project" value="InterPro"/>
</dbReference>
<keyword evidence="11" id="KW-1185">Reference proteome</keyword>
<sequence length="576" mass="62739">MTGRNVRGLKLALIAGAALAAAGSAAAQDLTARFDWFDYRGSSPANAQPLGADQYRNPIMSGFYPDPSMIRAGDDYLLVTSTFSYFPGLPVFRSSDMVNWTQVGNAIDRPGQLDFGRLGLSRAVFAPTISFKDGTYYILNTCVDCGGNYVISAKDPAGPWSDPIWLKTIGGIDPSFFHDADGRTYIVNNEEPPEPARYEGHRAIWGQEIDLKTMTPFGPRKVLVNGGVDISTKPIWIEGPHIFKRGDWYYLSCAEGGTAEGHSQVILRSKSPLGPFEPWSGNPILTQRDLPRDRAHPITSAGHAQLVEAQDGSWWASFLAVQPYEGDFYNTGRETFLLPVTWTEDGWPVILKNGEAIPRVHPRPKLPAGPARPVPTSGDFAVRDEFDGSSLPPYWMMMRQPKAQWWKLGGGALTLTARPDALGSQANPSYFGRRQQHLNAAASTRVVFTPHRDGDRAGMAALQSDDFFYFLGLAQEGGKTVVKVERRAGPKDPIHGVTVASAPVPRGQPIELKIEAKGDKYDFAYALKPGQWTSLVQGADGKILSTKTAGGFVGATFGPYAYSGQTPTPAPQTRSQ</sequence>
<evidence type="ECO:0000259" key="9">
    <source>
        <dbReference type="Pfam" id="PF17851"/>
    </source>
</evidence>
<evidence type="ECO:0000256" key="8">
    <source>
        <dbReference type="SAM" id="SignalP"/>
    </source>
</evidence>
<evidence type="ECO:0000256" key="3">
    <source>
        <dbReference type="ARBA" id="ARBA00023295"/>
    </source>
</evidence>
<evidence type="ECO:0000313" key="10">
    <source>
        <dbReference type="EMBL" id="RAK51342.1"/>
    </source>
</evidence>
<accession>A0A328A9K1</accession>
<dbReference type="CDD" id="cd18617">
    <property type="entry name" value="GH43_XynB-like"/>
    <property type="match status" value="1"/>
</dbReference>
<organism evidence="10 11">
    <name type="scientific">Phenylobacterium deserti</name>
    <dbReference type="NCBI Taxonomy" id="1914756"/>
    <lineage>
        <taxon>Bacteria</taxon>
        <taxon>Pseudomonadati</taxon>
        <taxon>Pseudomonadota</taxon>
        <taxon>Alphaproteobacteria</taxon>
        <taxon>Caulobacterales</taxon>
        <taxon>Caulobacteraceae</taxon>
        <taxon>Phenylobacterium</taxon>
    </lineage>
</organism>